<dbReference type="EMBL" id="LK032372">
    <property type="protein sequence ID" value="CDY36272.1"/>
    <property type="molecule type" value="Genomic_DNA"/>
</dbReference>
<dbReference type="Proteomes" id="UP000028999">
    <property type="component" value="Unassembled WGS sequence"/>
</dbReference>
<protein>
    <submittedName>
        <fullName evidence="1">BnaA01g31460D protein</fullName>
    </submittedName>
</protein>
<reference evidence="1 2" key="1">
    <citation type="journal article" date="2014" name="Science">
        <title>Plant genetics. Early allopolyploid evolution in the post-Neolithic Brassica napus oilseed genome.</title>
        <authorList>
            <person name="Chalhoub B."/>
            <person name="Denoeud F."/>
            <person name="Liu S."/>
            <person name="Parkin I.A."/>
            <person name="Tang H."/>
            <person name="Wang X."/>
            <person name="Chiquet J."/>
            <person name="Belcram H."/>
            <person name="Tong C."/>
            <person name="Samans B."/>
            <person name="Correa M."/>
            <person name="Da Silva C."/>
            <person name="Just J."/>
            <person name="Falentin C."/>
            <person name="Koh C.S."/>
            <person name="Le Clainche I."/>
            <person name="Bernard M."/>
            <person name="Bento P."/>
            <person name="Noel B."/>
            <person name="Labadie K."/>
            <person name="Alberti A."/>
            <person name="Charles M."/>
            <person name="Arnaud D."/>
            <person name="Guo H."/>
            <person name="Daviaud C."/>
            <person name="Alamery S."/>
            <person name="Jabbari K."/>
            <person name="Zhao M."/>
            <person name="Edger P.P."/>
            <person name="Chelaifa H."/>
            <person name="Tack D."/>
            <person name="Lassalle G."/>
            <person name="Mestiri I."/>
            <person name="Schnel N."/>
            <person name="Le Paslier M.C."/>
            <person name="Fan G."/>
            <person name="Renault V."/>
            <person name="Bayer P.E."/>
            <person name="Golicz A.A."/>
            <person name="Manoli S."/>
            <person name="Lee T.H."/>
            <person name="Thi V.H."/>
            <person name="Chalabi S."/>
            <person name="Hu Q."/>
            <person name="Fan C."/>
            <person name="Tollenaere R."/>
            <person name="Lu Y."/>
            <person name="Battail C."/>
            <person name="Shen J."/>
            <person name="Sidebottom C.H."/>
            <person name="Wang X."/>
            <person name="Canaguier A."/>
            <person name="Chauveau A."/>
            <person name="Berard A."/>
            <person name="Deniot G."/>
            <person name="Guan M."/>
            <person name="Liu Z."/>
            <person name="Sun F."/>
            <person name="Lim Y.P."/>
            <person name="Lyons E."/>
            <person name="Town C.D."/>
            <person name="Bancroft I."/>
            <person name="Wang X."/>
            <person name="Meng J."/>
            <person name="Ma J."/>
            <person name="Pires J.C."/>
            <person name="King G.J."/>
            <person name="Brunel D."/>
            <person name="Delourme R."/>
            <person name="Renard M."/>
            <person name="Aury J.M."/>
            <person name="Adams K.L."/>
            <person name="Batley J."/>
            <person name="Snowdon R.J."/>
            <person name="Tost J."/>
            <person name="Edwards D."/>
            <person name="Zhou Y."/>
            <person name="Hua W."/>
            <person name="Sharpe A.G."/>
            <person name="Paterson A.H."/>
            <person name="Guan C."/>
            <person name="Wincker P."/>
        </authorList>
    </citation>
    <scope>NUCLEOTIDE SEQUENCE [LARGE SCALE GENOMIC DNA]</scope>
    <source>
        <strain evidence="2">cv. Darmor-bzh</strain>
    </source>
</reference>
<accession>A0A078HER1</accession>
<organism evidence="1 2">
    <name type="scientific">Brassica napus</name>
    <name type="common">Rape</name>
    <dbReference type="NCBI Taxonomy" id="3708"/>
    <lineage>
        <taxon>Eukaryota</taxon>
        <taxon>Viridiplantae</taxon>
        <taxon>Streptophyta</taxon>
        <taxon>Embryophyta</taxon>
        <taxon>Tracheophyta</taxon>
        <taxon>Spermatophyta</taxon>
        <taxon>Magnoliopsida</taxon>
        <taxon>eudicotyledons</taxon>
        <taxon>Gunneridae</taxon>
        <taxon>Pentapetalae</taxon>
        <taxon>rosids</taxon>
        <taxon>malvids</taxon>
        <taxon>Brassicales</taxon>
        <taxon>Brassicaceae</taxon>
        <taxon>Brassiceae</taxon>
        <taxon>Brassica</taxon>
    </lineage>
</organism>
<name>A0A078HER1_BRANA</name>
<keyword evidence="2" id="KW-1185">Reference proteome</keyword>
<dbReference type="AlphaFoldDB" id="A0A078HER1"/>
<evidence type="ECO:0000313" key="2">
    <source>
        <dbReference type="Proteomes" id="UP000028999"/>
    </source>
</evidence>
<evidence type="ECO:0000313" key="1">
    <source>
        <dbReference type="EMBL" id="CDY36272.1"/>
    </source>
</evidence>
<proteinExistence type="predicted"/>
<dbReference type="PaxDb" id="3708-A0A078HER1"/>
<sequence length="30" mass="3349">MLDTASTFRKIGESEDLPPWSYVPACFVST</sequence>
<dbReference type="Gramene" id="CDY36272">
    <property type="protein sequence ID" value="CDY36272"/>
    <property type="gene ID" value="GSBRNA2T00060238001"/>
</dbReference>
<gene>
    <name evidence="1" type="primary">BnaA01g31460D</name>
    <name evidence="1" type="ORF">GSBRNA2T00060238001</name>
</gene>